<evidence type="ECO:0000313" key="2">
    <source>
        <dbReference type="Proteomes" id="UP000292085"/>
    </source>
</evidence>
<protein>
    <submittedName>
        <fullName evidence="1">Uncharacterized protein</fullName>
    </submittedName>
</protein>
<organism evidence="1 2">
    <name type="scientific">Sphingomonas populi</name>
    <dbReference type="NCBI Taxonomy" id="2484750"/>
    <lineage>
        <taxon>Bacteria</taxon>
        <taxon>Pseudomonadati</taxon>
        <taxon>Pseudomonadota</taxon>
        <taxon>Alphaproteobacteria</taxon>
        <taxon>Sphingomonadales</taxon>
        <taxon>Sphingomonadaceae</taxon>
        <taxon>Sphingomonas</taxon>
    </lineage>
</organism>
<keyword evidence="2" id="KW-1185">Reference proteome</keyword>
<dbReference type="OrthoDB" id="7449825at2"/>
<comment type="caution">
    <text evidence="1">The sequence shown here is derived from an EMBL/GenBank/DDBJ whole genome shotgun (WGS) entry which is preliminary data.</text>
</comment>
<proteinExistence type="predicted"/>
<dbReference type="Proteomes" id="UP000292085">
    <property type="component" value="Unassembled WGS sequence"/>
</dbReference>
<dbReference type="AlphaFoldDB" id="A0A4Q6Y6S1"/>
<evidence type="ECO:0000313" key="1">
    <source>
        <dbReference type="EMBL" id="RZF65197.1"/>
    </source>
</evidence>
<gene>
    <name evidence="1" type="ORF">EWE75_07460</name>
</gene>
<dbReference type="RefSeq" id="WP_130156029.1">
    <property type="nucleotide sequence ID" value="NZ_SGIS01000008.1"/>
</dbReference>
<name>A0A4Q6Y6S1_9SPHN</name>
<dbReference type="EMBL" id="SGIS01000008">
    <property type="protein sequence ID" value="RZF65197.1"/>
    <property type="molecule type" value="Genomic_DNA"/>
</dbReference>
<accession>A0A4Q6Y6S1</accession>
<reference evidence="1 2" key="1">
    <citation type="submission" date="2019-02" db="EMBL/GenBank/DDBJ databases">
        <authorList>
            <person name="Li Y."/>
        </authorList>
    </citation>
    <scope>NUCLEOTIDE SEQUENCE [LARGE SCALE GENOMIC DNA]</scope>
    <source>
        <strain evidence="1 2">3-7</strain>
    </source>
</reference>
<sequence>MHQAHIDTDHAEAVFFAAAMFTPLERTVLELARSERGTGLLPTSGFRLFLERVSFRLFGRERIRPLADPRLEALRSFVNALHRCSRARVEATADALRSVGFDPLQEAWIRSTFARCA</sequence>